<evidence type="ECO:0000313" key="7">
    <source>
        <dbReference type="EMBL" id="SKB02239.1"/>
    </source>
</evidence>
<dbReference type="Gene3D" id="3.30.1120.10">
    <property type="match status" value="1"/>
</dbReference>
<dbReference type="OrthoDB" id="9803751at2"/>
<sequence>MISIGEVKITDKNASAHRFGDGMRLLILLLALGPFISAWAKPNIVIFYLDDMGWAQPGAYGGKLAPTPNMDSLVANGVRFTNGYSSACVCSPGRVGLMTGRYQSRTGHDANVGREGRELLLSEVTMAQHLKPAGYTTGIVGKWHLGDTSPQFMPQARGFDFAMGTVGNLGEGEGPTFYRDNELLPELDGAPITSPIYAKEACGFIESNKDKPFFLYLSFNAVHTPHVASQKWLDKFQDLDRRTGAYAALIAEADEAIGTVMTKLRELALEENTLIFCISDNGGAAAQAEQMGLRGSKWFVWEGGIRVTWIAQWKGTIPGNRVVNDPVIQLDVLPTALAAAGAEKPKVELDGVNLLPLLEGQEEKLAPRELYFRFGVQHAVRQGDWKLVKASQAMEPMLVNLAQDPGEQNDLSAAHPEKKAELTTLFDKWNATMQSPRWEDKRWNGEPRRQGEKKKRKNKKADAE</sequence>
<evidence type="ECO:0000256" key="2">
    <source>
        <dbReference type="ARBA" id="ARBA00022723"/>
    </source>
</evidence>
<gene>
    <name evidence="7" type="ORF">SAMN02745166_03591</name>
</gene>
<dbReference type="Pfam" id="PF00884">
    <property type="entry name" value="Sulfatase"/>
    <property type="match status" value="1"/>
</dbReference>
<dbReference type="PROSITE" id="PS00149">
    <property type="entry name" value="SULFATASE_2"/>
    <property type="match status" value="1"/>
</dbReference>
<evidence type="ECO:0000259" key="6">
    <source>
        <dbReference type="Pfam" id="PF00884"/>
    </source>
</evidence>
<keyword evidence="2" id="KW-0479">Metal-binding</keyword>
<evidence type="ECO:0000313" key="8">
    <source>
        <dbReference type="Proteomes" id="UP000190774"/>
    </source>
</evidence>
<evidence type="ECO:0000256" key="5">
    <source>
        <dbReference type="SAM" id="MobiDB-lite"/>
    </source>
</evidence>
<evidence type="ECO:0000256" key="4">
    <source>
        <dbReference type="ARBA" id="ARBA00022837"/>
    </source>
</evidence>
<proteinExistence type="inferred from homology"/>
<feature type="domain" description="Sulfatase N-terminal" evidence="6">
    <location>
        <begin position="42"/>
        <end position="342"/>
    </location>
</feature>
<feature type="region of interest" description="Disordered" evidence="5">
    <location>
        <begin position="436"/>
        <end position="464"/>
    </location>
</feature>
<dbReference type="EMBL" id="FUYE01000013">
    <property type="protein sequence ID" value="SKB02239.1"/>
    <property type="molecule type" value="Genomic_DNA"/>
</dbReference>
<dbReference type="Gene3D" id="3.40.720.10">
    <property type="entry name" value="Alkaline Phosphatase, subunit A"/>
    <property type="match status" value="1"/>
</dbReference>
<dbReference type="PANTHER" id="PTHR42693:SF33">
    <property type="entry name" value="ARYLSULFATASE"/>
    <property type="match status" value="1"/>
</dbReference>
<dbReference type="GO" id="GO:0004065">
    <property type="term" value="F:arylsulfatase activity"/>
    <property type="evidence" value="ECO:0007669"/>
    <property type="project" value="TreeGrafter"/>
</dbReference>
<evidence type="ECO:0000256" key="3">
    <source>
        <dbReference type="ARBA" id="ARBA00022801"/>
    </source>
</evidence>
<keyword evidence="4" id="KW-0106">Calcium</keyword>
<dbReference type="InterPro" id="IPR000917">
    <property type="entry name" value="Sulfatase_N"/>
</dbReference>
<feature type="compositionally biased region" description="Basic residues" evidence="5">
    <location>
        <begin position="451"/>
        <end position="464"/>
    </location>
</feature>
<dbReference type="RefSeq" id="WP_078814769.1">
    <property type="nucleotide sequence ID" value="NZ_FUYE01000013.1"/>
</dbReference>
<feature type="compositionally biased region" description="Basic and acidic residues" evidence="5">
    <location>
        <begin position="437"/>
        <end position="450"/>
    </location>
</feature>
<evidence type="ECO:0000256" key="1">
    <source>
        <dbReference type="ARBA" id="ARBA00008779"/>
    </source>
</evidence>
<comment type="similarity">
    <text evidence="1">Belongs to the sulfatase family.</text>
</comment>
<accession>A0A1T4YKB6</accession>
<dbReference type="STRING" id="48467.SAMN02745166_03591"/>
<dbReference type="Proteomes" id="UP000190774">
    <property type="component" value="Unassembled WGS sequence"/>
</dbReference>
<name>A0A1T4YKB6_9BACT</name>
<dbReference type="SUPFAM" id="SSF53649">
    <property type="entry name" value="Alkaline phosphatase-like"/>
    <property type="match status" value="1"/>
</dbReference>
<dbReference type="GO" id="GO:0046872">
    <property type="term" value="F:metal ion binding"/>
    <property type="evidence" value="ECO:0007669"/>
    <property type="project" value="UniProtKB-KW"/>
</dbReference>
<keyword evidence="8" id="KW-1185">Reference proteome</keyword>
<dbReference type="PANTHER" id="PTHR42693">
    <property type="entry name" value="ARYLSULFATASE FAMILY MEMBER"/>
    <property type="match status" value="1"/>
</dbReference>
<reference evidence="8" key="1">
    <citation type="submission" date="2017-02" db="EMBL/GenBank/DDBJ databases">
        <authorList>
            <person name="Varghese N."/>
            <person name="Submissions S."/>
        </authorList>
    </citation>
    <scope>NUCLEOTIDE SEQUENCE [LARGE SCALE GENOMIC DNA]</scope>
    <source>
        <strain evidence="8">ATCC 700200</strain>
    </source>
</reference>
<keyword evidence="3" id="KW-0378">Hydrolase</keyword>
<dbReference type="InterPro" id="IPR050738">
    <property type="entry name" value="Sulfatase"/>
</dbReference>
<organism evidence="7 8">
    <name type="scientific">Prosthecobacter debontii</name>
    <dbReference type="NCBI Taxonomy" id="48467"/>
    <lineage>
        <taxon>Bacteria</taxon>
        <taxon>Pseudomonadati</taxon>
        <taxon>Verrucomicrobiota</taxon>
        <taxon>Verrucomicrobiia</taxon>
        <taxon>Verrucomicrobiales</taxon>
        <taxon>Verrucomicrobiaceae</taxon>
        <taxon>Prosthecobacter</taxon>
    </lineage>
</organism>
<dbReference type="InterPro" id="IPR024607">
    <property type="entry name" value="Sulfatase_CS"/>
</dbReference>
<dbReference type="InterPro" id="IPR017850">
    <property type="entry name" value="Alkaline_phosphatase_core_sf"/>
</dbReference>
<protein>
    <submittedName>
        <fullName evidence="7">Arylsulfatase A</fullName>
    </submittedName>
</protein>
<dbReference type="AlphaFoldDB" id="A0A1T4YKB6"/>